<feature type="signal peptide" evidence="1">
    <location>
        <begin position="1"/>
        <end position="25"/>
    </location>
</feature>
<dbReference type="AlphaFoldDB" id="A0A1D2M7Q0"/>
<accession>A0A1D2M7Q0</accession>
<reference evidence="2 3" key="1">
    <citation type="journal article" date="2016" name="Genome Biol. Evol.">
        <title>Gene Family Evolution Reflects Adaptation to Soil Environmental Stressors in the Genome of the Collembolan Orchesella cincta.</title>
        <authorList>
            <person name="Faddeeva-Vakhrusheva A."/>
            <person name="Derks M.F."/>
            <person name="Anvar S.Y."/>
            <person name="Agamennone V."/>
            <person name="Suring W."/>
            <person name="Smit S."/>
            <person name="van Straalen N.M."/>
            <person name="Roelofs D."/>
        </authorList>
    </citation>
    <scope>NUCLEOTIDE SEQUENCE [LARGE SCALE GENOMIC DNA]</scope>
    <source>
        <tissue evidence="2">Mixed pool</tissue>
    </source>
</reference>
<proteinExistence type="predicted"/>
<evidence type="ECO:0000313" key="3">
    <source>
        <dbReference type="Proteomes" id="UP000094527"/>
    </source>
</evidence>
<keyword evidence="3" id="KW-1185">Reference proteome</keyword>
<dbReference type="EMBL" id="LJIJ01002981">
    <property type="protein sequence ID" value="ODM89007.1"/>
    <property type="molecule type" value="Genomic_DNA"/>
</dbReference>
<dbReference type="Proteomes" id="UP000094527">
    <property type="component" value="Unassembled WGS sequence"/>
</dbReference>
<protein>
    <submittedName>
        <fullName evidence="2">Uncharacterized protein</fullName>
    </submittedName>
</protein>
<sequence length="115" mass="12701">MLSVLDSKAALLACFLVLFAAKSYAAPSPCSGGFDNLSNNTSRLNCPHHHGHHHHQICGTCPEGMQREVVQSPYCGTCLIIPINCDDGHFKNEMGHCETCPCLKPHEERRCLFSY</sequence>
<keyword evidence="1" id="KW-0732">Signal</keyword>
<name>A0A1D2M7Q0_ORCCI</name>
<gene>
    <name evidence="2" type="ORF">Ocin01_17674</name>
</gene>
<organism evidence="2 3">
    <name type="scientific">Orchesella cincta</name>
    <name type="common">Springtail</name>
    <name type="synonym">Podura cincta</name>
    <dbReference type="NCBI Taxonomy" id="48709"/>
    <lineage>
        <taxon>Eukaryota</taxon>
        <taxon>Metazoa</taxon>
        <taxon>Ecdysozoa</taxon>
        <taxon>Arthropoda</taxon>
        <taxon>Hexapoda</taxon>
        <taxon>Collembola</taxon>
        <taxon>Entomobryomorpha</taxon>
        <taxon>Entomobryoidea</taxon>
        <taxon>Orchesellidae</taxon>
        <taxon>Orchesellinae</taxon>
        <taxon>Orchesella</taxon>
    </lineage>
</organism>
<comment type="caution">
    <text evidence="2">The sequence shown here is derived from an EMBL/GenBank/DDBJ whole genome shotgun (WGS) entry which is preliminary data.</text>
</comment>
<feature type="chain" id="PRO_5008903578" evidence="1">
    <location>
        <begin position="26"/>
        <end position="115"/>
    </location>
</feature>
<evidence type="ECO:0000256" key="1">
    <source>
        <dbReference type="SAM" id="SignalP"/>
    </source>
</evidence>
<evidence type="ECO:0000313" key="2">
    <source>
        <dbReference type="EMBL" id="ODM89007.1"/>
    </source>
</evidence>